<evidence type="ECO:0000313" key="3">
    <source>
        <dbReference type="EMBL" id="RNB85674.1"/>
    </source>
</evidence>
<feature type="signal peptide" evidence="2">
    <location>
        <begin position="1"/>
        <end position="26"/>
    </location>
</feature>
<dbReference type="InterPro" id="IPR050490">
    <property type="entry name" value="Bact_solute-bd_prot1"/>
</dbReference>
<gene>
    <name evidence="3" type="ORF">EDM58_03910</name>
</gene>
<evidence type="ECO:0000256" key="1">
    <source>
        <dbReference type="SAM" id="MobiDB-lite"/>
    </source>
</evidence>
<dbReference type="Pfam" id="PF01547">
    <property type="entry name" value="SBP_bac_1"/>
    <property type="match status" value="1"/>
</dbReference>
<reference evidence="3 4" key="1">
    <citation type="submission" date="2018-10" db="EMBL/GenBank/DDBJ databases">
        <title>Phylogenomics of Brevibacillus.</title>
        <authorList>
            <person name="Dunlap C."/>
        </authorList>
    </citation>
    <scope>NUCLEOTIDE SEQUENCE [LARGE SCALE GENOMIC DNA]</scope>
    <source>
        <strain evidence="3 4">JCM 15085</strain>
    </source>
</reference>
<dbReference type="Gene3D" id="3.40.190.10">
    <property type="entry name" value="Periplasmic binding protein-like II"/>
    <property type="match status" value="2"/>
</dbReference>
<accession>A0A3M8DCB2</accession>
<keyword evidence="2" id="KW-0732">Signal</keyword>
<evidence type="ECO:0000313" key="4">
    <source>
        <dbReference type="Proteomes" id="UP000281915"/>
    </source>
</evidence>
<dbReference type="PROSITE" id="PS51257">
    <property type="entry name" value="PROKAR_LIPOPROTEIN"/>
    <property type="match status" value="1"/>
</dbReference>
<feature type="region of interest" description="Disordered" evidence="1">
    <location>
        <begin position="28"/>
        <end position="60"/>
    </location>
</feature>
<feature type="compositionally biased region" description="Gly residues" evidence="1">
    <location>
        <begin position="50"/>
        <end position="59"/>
    </location>
</feature>
<dbReference type="Proteomes" id="UP000281915">
    <property type="component" value="Unassembled WGS sequence"/>
</dbReference>
<dbReference type="RefSeq" id="WP_122912175.1">
    <property type="nucleotide sequence ID" value="NZ_RHHT01000003.1"/>
</dbReference>
<dbReference type="InterPro" id="IPR006059">
    <property type="entry name" value="SBP"/>
</dbReference>
<evidence type="ECO:0000256" key="2">
    <source>
        <dbReference type="SAM" id="SignalP"/>
    </source>
</evidence>
<feature type="compositionally biased region" description="Low complexity" evidence="1">
    <location>
        <begin position="32"/>
        <end position="49"/>
    </location>
</feature>
<dbReference type="PANTHER" id="PTHR43649">
    <property type="entry name" value="ARABINOSE-BINDING PROTEIN-RELATED"/>
    <property type="match status" value="1"/>
</dbReference>
<feature type="chain" id="PRO_5038687512" evidence="2">
    <location>
        <begin position="27"/>
        <end position="446"/>
    </location>
</feature>
<name>A0A3M8DCB2_9BACL</name>
<sequence length="446" mass="48365">MKQFRSRMAASIFLAAVMTLVGCSGGGGGSGTTDPGGSTAAPGGQTSEGSSGGSQGGGEQVTVSMHSWRVEDTEGYSKLIQAFEAENPGIKIDFKPFKATEYNTILNTALQSDSGPDILQLRPYAPGISLAAAGYLEPLDNLSGIDQFPKDVLAAATGKDGKVYGVPLSLNSTQFYYNKKIFEDNGLKEPKSWDELIAISKTLKEKGITPISFGAKEGWLLSLSHGVIAPGTYNGNPFVEKLVKGEVDLTSPEFLKSIERMKELVPYFPENYVGLELNDMRTLFATGKAAMFINGSFELEGIQKLNPDLQLDFFPMPTEDGKAVLTTWVDGSYAVNAKAKHKAEALKFLEFMTTQKFGELFANEFKRISAVPGVKTTDPLVNKMAELSQSSSTPYIMVVHFAEGNPTTKQTLENALQGMYLDKMTPEQVVQEVQKSAASWFEPFKK</sequence>
<protein>
    <submittedName>
        <fullName evidence="3">Extracellular solute-binding protein</fullName>
    </submittedName>
</protein>
<dbReference type="PANTHER" id="PTHR43649:SF12">
    <property type="entry name" value="DIACETYLCHITOBIOSE BINDING PROTEIN DASA"/>
    <property type="match status" value="1"/>
</dbReference>
<proteinExistence type="predicted"/>
<dbReference type="AlphaFoldDB" id="A0A3M8DCB2"/>
<organism evidence="3 4">
    <name type="scientific">Brevibacillus panacihumi</name>
    <dbReference type="NCBI Taxonomy" id="497735"/>
    <lineage>
        <taxon>Bacteria</taxon>
        <taxon>Bacillati</taxon>
        <taxon>Bacillota</taxon>
        <taxon>Bacilli</taxon>
        <taxon>Bacillales</taxon>
        <taxon>Paenibacillaceae</taxon>
        <taxon>Brevibacillus</taxon>
    </lineage>
</organism>
<dbReference type="SUPFAM" id="SSF53850">
    <property type="entry name" value="Periplasmic binding protein-like II"/>
    <property type="match status" value="1"/>
</dbReference>
<comment type="caution">
    <text evidence="3">The sequence shown here is derived from an EMBL/GenBank/DDBJ whole genome shotgun (WGS) entry which is preliminary data.</text>
</comment>
<dbReference type="EMBL" id="RHHT01000003">
    <property type="protein sequence ID" value="RNB85674.1"/>
    <property type="molecule type" value="Genomic_DNA"/>
</dbReference>